<proteinExistence type="predicted"/>
<feature type="coiled-coil region" evidence="9">
    <location>
        <begin position="134"/>
        <end position="195"/>
    </location>
</feature>
<evidence type="ECO:0008006" key="15">
    <source>
        <dbReference type="Google" id="ProtNLM"/>
    </source>
</evidence>
<dbReference type="InterPro" id="IPR051628">
    <property type="entry name" value="LUBAC_E3_Ligases"/>
</dbReference>
<keyword evidence="9" id="KW-0175">Coiled coil</keyword>
<dbReference type="GO" id="GO:0043130">
    <property type="term" value="F:ubiquitin binding"/>
    <property type="evidence" value="ECO:0007669"/>
    <property type="project" value="TreeGrafter"/>
</dbReference>
<dbReference type="GO" id="GO:0008270">
    <property type="term" value="F:zinc ion binding"/>
    <property type="evidence" value="ECO:0007669"/>
    <property type="project" value="UniProtKB-KW"/>
</dbReference>
<dbReference type="Gene3D" id="3.30.40.10">
    <property type="entry name" value="Zinc/RING finger domain, C3HC4 (zinc finger)"/>
    <property type="match status" value="2"/>
</dbReference>
<evidence type="ECO:0000256" key="6">
    <source>
        <dbReference type="ARBA" id="ARBA00022786"/>
    </source>
</evidence>
<dbReference type="Pfam" id="PF13445">
    <property type="entry name" value="zf-RING_UBOX"/>
    <property type="match status" value="2"/>
</dbReference>
<dbReference type="PANTHER" id="PTHR22770">
    <property type="entry name" value="UBIQUITIN CONJUGATING ENZYME 7 INTERACTING PROTEIN-RELATED"/>
    <property type="match status" value="1"/>
</dbReference>
<dbReference type="CDD" id="cd20345">
    <property type="entry name" value="BRcat_RBR_HOIL1"/>
    <property type="match status" value="1"/>
</dbReference>
<dbReference type="PROSITE" id="PS51873">
    <property type="entry name" value="TRIAD"/>
    <property type="match status" value="1"/>
</dbReference>
<evidence type="ECO:0000256" key="9">
    <source>
        <dbReference type="SAM" id="Coils"/>
    </source>
</evidence>
<dbReference type="GO" id="GO:0097039">
    <property type="term" value="P:protein linear polyubiquitination"/>
    <property type="evidence" value="ECO:0007669"/>
    <property type="project" value="TreeGrafter"/>
</dbReference>
<evidence type="ECO:0000256" key="2">
    <source>
        <dbReference type="ARBA" id="ARBA00022679"/>
    </source>
</evidence>
<dbReference type="InterPro" id="IPR027370">
    <property type="entry name" value="Znf-RING_euk"/>
</dbReference>
<dbReference type="InterPro" id="IPR013083">
    <property type="entry name" value="Znf_RING/FYVE/PHD"/>
</dbReference>
<dbReference type="AlphaFoldDB" id="A0AAV7XEW8"/>
<feature type="domain" description="RING-type" evidence="12">
    <location>
        <begin position="349"/>
        <end position="579"/>
    </location>
</feature>
<keyword evidence="14" id="KW-1185">Reference proteome</keyword>
<dbReference type="InterPro" id="IPR001841">
    <property type="entry name" value="Znf_RING"/>
</dbReference>
<evidence type="ECO:0000259" key="11">
    <source>
        <dbReference type="PROSITE" id="PS50089"/>
    </source>
</evidence>
<gene>
    <name evidence="13" type="ORF">ONE63_011064</name>
</gene>
<dbReference type="InterPro" id="IPR044066">
    <property type="entry name" value="TRIAD_supradom"/>
</dbReference>
<accession>A0AAV7XEW8</accession>
<keyword evidence="7" id="KW-0862">Zinc</keyword>
<dbReference type="FunFam" id="3.30.40.10:FF:000137">
    <property type="entry name" value="RanBP-type and C3HC4-type zinc finger-containing protein 1"/>
    <property type="match status" value="1"/>
</dbReference>
<keyword evidence="3" id="KW-0479">Metal-binding</keyword>
<dbReference type="PROSITE" id="PS00518">
    <property type="entry name" value="ZF_RING_1"/>
    <property type="match status" value="2"/>
</dbReference>
<evidence type="ECO:0000256" key="10">
    <source>
        <dbReference type="SAM" id="MobiDB-lite"/>
    </source>
</evidence>
<evidence type="ECO:0000313" key="14">
    <source>
        <dbReference type="Proteomes" id="UP001075354"/>
    </source>
</evidence>
<organism evidence="13 14">
    <name type="scientific">Megalurothrips usitatus</name>
    <name type="common">bean blossom thrips</name>
    <dbReference type="NCBI Taxonomy" id="439358"/>
    <lineage>
        <taxon>Eukaryota</taxon>
        <taxon>Metazoa</taxon>
        <taxon>Ecdysozoa</taxon>
        <taxon>Arthropoda</taxon>
        <taxon>Hexapoda</taxon>
        <taxon>Insecta</taxon>
        <taxon>Pterygota</taxon>
        <taxon>Neoptera</taxon>
        <taxon>Paraneoptera</taxon>
        <taxon>Thysanoptera</taxon>
        <taxon>Terebrantia</taxon>
        <taxon>Thripoidea</taxon>
        <taxon>Thripidae</taxon>
        <taxon>Megalurothrips</taxon>
    </lineage>
</organism>
<dbReference type="GO" id="GO:0004842">
    <property type="term" value="F:ubiquitin-protein transferase activity"/>
    <property type="evidence" value="ECO:0007669"/>
    <property type="project" value="TreeGrafter"/>
</dbReference>
<evidence type="ECO:0000256" key="3">
    <source>
        <dbReference type="ARBA" id="ARBA00022723"/>
    </source>
</evidence>
<feature type="domain" description="RING-type" evidence="11">
    <location>
        <begin position="3"/>
        <end position="41"/>
    </location>
</feature>
<keyword evidence="2" id="KW-0808">Transferase</keyword>
<evidence type="ECO:0000256" key="7">
    <source>
        <dbReference type="ARBA" id="ARBA00022833"/>
    </source>
</evidence>
<evidence type="ECO:0000259" key="12">
    <source>
        <dbReference type="PROSITE" id="PS51873"/>
    </source>
</evidence>
<dbReference type="SMART" id="SM00184">
    <property type="entry name" value="RING"/>
    <property type="match status" value="2"/>
</dbReference>
<dbReference type="GO" id="GO:0043161">
    <property type="term" value="P:proteasome-mediated ubiquitin-dependent protein catabolic process"/>
    <property type="evidence" value="ECO:0007669"/>
    <property type="project" value="TreeGrafter"/>
</dbReference>
<dbReference type="Gene3D" id="1.20.120.1750">
    <property type="match status" value="1"/>
</dbReference>
<evidence type="ECO:0000256" key="8">
    <source>
        <dbReference type="PROSITE-ProRule" id="PRU00175"/>
    </source>
</evidence>
<dbReference type="SUPFAM" id="SSF57850">
    <property type="entry name" value="RING/U-box"/>
    <property type="match status" value="4"/>
</dbReference>
<evidence type="ECO:0000256" key="5">
    <source>
        <dbReference type="ARBA" id="ARBA00022771"/>
    </source>
</evidence>
<dbReference type="InterPro" id="IPR017907">
    <property type="entry name" value="Znf_RING_CS"/>
</dbReference>
<dbReference type="PANTHER" id="PTHR22770:SF13">
    <property type="entry name" value="RING-TYPE DOMAIN-CONTAINING PROTEIN"/>
    <property type="match status" value="1"/>
</dbReference>
<keyword evidence="6" id="KW-0833">Ubl conjugation pathway</keyword>
<protein>
    <recommendedName>
        <fullName evidence="15">RanBP-type and C3HC4-type zinc finger-containing protein 1</fullName>
    </recommendedName>
</protein>
<evidence type="ECO:0000256" key="4">
    <source>
        <dbReference type="ARBA" id="ARBA00022737"/>
    </source>
</evidence>
<dbReference type="EMBL" id="JAPTSV010000009">
    <property type="protein sequence ID" value="KAJ1524578.1"/>
    <property type="molecule type" value="Genomic_DNA"/>
</dbReference>
<dbReference type="PROSITE" id="PS50089">
    <property type="entry name" value="ZF_RING_2"/>
    <property type="match status" value="2"/>
</dbReference>
<dbReference type="Proteomes" id="UP001075354">
    <property type="component" value="Chromosome 9"/>
</dbReference>
<comment type="caution">
    <text evidence="13">The sequence shown here is derived from an EMBL/GenBank/DDBJ whole genome shotgun (WGS) entry which is preliminary data.</text>
</comment>
<evidence type="ECO:0000256" key="1">
    <source>
        <dbReference type="ARBA" id="ARBA00004906"/>
    </source>
</evidence>
<sequence>MDCDVCMLAFDKDQHRPKVLPCGHTLCLTCVRRTSMCHMDRKAVQNVDALPDNFYILSFVEAGKSKRFYCLTCKAAAQPTCEDEHDICSMKKARQHQTTPNVHTVRLAVELQERIVTRLVALLPVVAEGFNRMVAAATERQDALQRLLQRVENLAETGSDQDAWLDAAQALSARAARCEEERPGLERQLAVLEHRGTCRLDLELDLEEEGRTLIAGSTVDLVGDSEVTRGLRFILYLLSTSGNLVEREDEDDSPAQGSELDSDWEDADEYISAQDPGSQGAACQELLSSALTPRVAGRGRGIRHAPPASLPGPSRGRVHARSHRRFPVNRENYELIKTLEDQDAVPAMEPFDCPVCLEGFQAGEGLRLKGCLHVFCRECLRSTVEHSEGAQVKCPYQDETYSCESVLSEREIRAMVPPDLFQQHLERSIKEAESSMDNTFHCKTVDCSGWCEYEPGVNQFVCPVCMQQNCLQCQVIHDPENCREYQDRIKREAATDAEARATQQALDDMLATGNAMRCPKCNVVIMKRSGCDALVCAMCKINICWATKGPRWGPGVSTSRLDCPTKTKRFKSVPHTPPACSSCQERTPQFFFSEFWDLI</sequence>
<dbReference type="GO" id="GO:0071797">
    <property type="term" value="C:LUBAC complex"/>
    <property type="evidence" value="ECO:0007669"/>
    <property type="project" value="TreeGrafter"/>
</dbReference>
<evidence type="ECO:0000313" key="13">
    <source>
        <dbReference type="EMBL" id="KAJ1524578.1"/>
    </source>
</evidence>
<dbReference type="InterPro" id="IPR047558">
    <property type="entry name" value="BRcat_RBR_HOIL1"/>
</dbReference>
<keyword evidence="4" id="KW-0677">Repeat</keyword>
<name>A0AAV7XEW8_9NEOP</name>
<comment type="pathway">
    <text evidence="1">Protein modification; protein ubiquitination.</text>
</comment>
<feature type="region of interest" description="Disordered" evidence="10">
    <location>
        <begin position="297"/>
        <end position="323"/>
    </location>
</feature>
<keyword evidence="5 8" id="KW-0863">Zinc-finger</keyword>
<feature type="domain" description="RING-type" evidence="11">
    <location>
        <begin position="353"/>
        <end position="395"/>
    </location>
</feature>
<reference evidence="13" key="1">
    <citation type="submission" date="2022-12" db="EMBL/GenBank/DDBJ databases">
        <title>Chromosome-level genome assembly of the bean flower thrips Megalurothrips usitatus.</title>
        <authorList>
            <person name="Ma L."/>
            <person name="Liu Q."/>
            <person name="Li H."/>
            <person name="Cai W."/>
        </authorList>
    </citation>
    <scope>NUCLEOTIDE SEQUENCE</scope>
    <source>
        <strain evidence="13">Cailab_2022a</strain>
    </source>
</reference>